<feature type="region of interest" description="Disordered" evidence="1">
    <location>
        <begin position="234"/>
        <end position="259"/>
    </location>
</feature>
<feature type="compositionally biased region" description="Basic and acidic residues" evidence="1">
    <location>
        <begin position="1533"/>
        <end position="1547"/>
    </location>
</feature>
<evidence type="ECO:0000313" key="3">
    <source>
        <dbReference type="Proteomes" id="UP000186817"/>
    </source>
</evidence>
<dbReference type="Proteomes" id="UP000186817">
    <property type="component" value="Unassembled WGS sequence"/>
</dbReference>
<feature type="compositionally biased region" description="Basic and acidic residues" evidence="1">
    <location>
        <begin position="1979"/>
        <end position="1990"/>
    </location>
</feature>
<feature type="region of interest" description="Disordered" evidence="1">
    <location>
        <begin position="2247"/>
        <end position="2267"/>
    </location>
</feature>
<dbReference type="InterPro" id="IPR029033">
    <property type="entry name" value="His_PPase_superfam"/>
</dbReference>
<dbReference type="Gene3D" id="3.40.50.1240">
    <property type="entry name" value="Phosphoglycerate mutase-like"/>
    <property type="match status" value="1"/>
</dbReference>
<dbReference type="EMBL" id="LSRX01000673">
    <property type="protein sequence ID" value="OLP91279.1"/>
    <property type="molecule type" value="Genomic_DNA"/>
</dbReference>
<feature type="compositionally biased region" description="Polar residues" evidence="1">
    <location>
        <begin position="2250"/>
        <end position="2260"/>
    </location>
</feature>
<dbReference type="SUPFAM" id="SSF53254">
    <property type="entry name" value="Phosphoglycerate mutase-like"/>
    <property type="match status" value="1"/>
</dbReference>
<feature type="region of interest" description="Disordered" evidence="1">
    <location>
        <begin position="1979"/>
        <end position="2041"/>
    </location>
</feature>
<dbReference type="PANTHER" id="PTHR48100">
    <property type="entry name" value="BROAD-SPECIFICITY PHOSPHATASE YOR283W-RELATED"/>
    <property type="match status" value="1"/>
</dbReference>
<evidence type="ECO:0000313" key="2">
    <source>
        <dbReference type="EMBL" id="OLP91279.1"/>
    </source>
</evidence>
<organism evidence="2 3">
    <name type="scientific">Symbiodinium microadriaticum</name>
    <name type="common">Dinoflagellate</name>
    <name type="synonym">Zooxanthella microadriatica</name>
    <dbReference type="NCBI Taxonomy" id="2951"/>
    <lineage>
        <taxon>Eukaryota</taxon>
        <taxon>Sar</taxon>
        <taxon>Alveolata</taxon>
        <taxon>Dinophyceae</taxon>
        <taxon>Suessiales</taxon>
        <taxon>Symbiodiniaceae</taxon>
        <taxon>Symbiodinium</taxon>
    </lineage>
</organism>
<dbReference type="PANTHER" id="PTHR48100:SF1">
    <property type="entry name" value="HISTIDINE PHOSPHATASE FAMILY PROTEIN-RELATED"/>
    <property type="match status" value="1"/>
</dbReference>
<feature type="region of interest" description="Disordered" evidence="1">
    <location>
        <begin position="2056"/>
        <end position="2076"/>
    </location>
</feature>
<dbReference type="Gene3D" id="3.40.50.150">
    <property type="entry name" value="Vaccinia Virus protein VP39"/>
    <property type="match status" value="1"/>
</dbReference>
<name>A0A1Q9D7Z4_SYMMI</name>
<evidence type="ECO:0000256" key="1">
    <source>
        <dbReference type="SAM" id="MobiDB-lite"/>
    </source>
</evidence>
<feature type="region of interest" description="Disordered" evidence="1">
    <location>
        <begin position="1533"/>
        <end position="1560"/>
    </location>
</feature>
<dbReference type="InterPro" id="IPR050275">
    <property type="entry name" value="PGM_Phosphatase"/>
</dbReference>
<keyword evidence="3" id="KW-1185">Reference proteome</keyword>
<dbReference type="GO" id="GO:0016791">
    <property type="term" value="F:phosphatase activity"/>
    <property type="evidence" value="ECO:0007669"/>
    <property type="project" value="TreeGrafter"/>
</dbReference>
<gene>
    <name evidence="2" type="ORF">AK812_SmicGene27053</name>
</gene>
<protein>
    <submittedName>
        <fullName evidence="2">Uncharacterized protein</fullName>
    </submittedName>
</protein>
<dbReference type="OrthoDB" id="414868at2759"/>
<accession>A0A1Q9D7Z4</accession>
<dbReference type="InterPro" id="IPR029063">
    <property type="entry name" value="SAM-dependent_MTases_sf"/>
</dbReference>
<sequence length="2425" mass="270852">MEAFKIASGSGASALRKVWHTDHPISDEGVHQTQELRQKIEQVRLCGPDQFHGALHGKAAGNVKRGEAERHRIRRFYERFLSQQQQIYCSPLLRALQTAHLALPNQEGWGTIKLMKEAREHFNFVLQRDCVGTEIGHNLVNRAVHMSKALSSVRESDVLPEERVDATDCAEKWWSDEPESEVQVNERLCVLWDRLLQEDMTDSCILVTHSNLIKAILHRFARVTNLLEELLEIPPDDEASPSTVASEDEEEYDCPDSPVVHQDSWPGVERLQNCGVLGLRCVLEDWTIVSNEGLKPRRCPPRWVAKDATLFCNEMSGDEVERLQNCGVLGLRCVLEDSTDSLEIENEHEHDHDNENDWTIVSNEGLKPRRCPPRWVAKDAPFQCPQKQKTSAADVWLRPRPVIHGFGVEVADVVMGSWSHPLPFDLLKAQLQLHREKAAKWTRECSLSCMVEFCIWEFSDNTGPPLGSARSGPPTAPDTAKDEEDPDYEDFAFFAGLSEAPSASEAIELEEARLAQFPRPLRGLWPSDAMRRPRIRGGFLAAAMTDEWQMLVNSMLQALGIRFYCVGASESCSAYRDVIVANSGKKVTGGKGHIEHLYDSLESMLLEKTCVLHQAQVQGSGKCACSLRRGEVNLGVTGSPCNPFSVRRTKRFADGSVAAHSMSDTTFESVVGFYQRYEPRVGVSEQVLGFDMKTSSSDPTTPYQRQGRLFHVLINFGSECDIQNVEESNSYATAHVAWCRFMERIGDCRWCHGGYWVAEDDAWQLMLQGMLPESEDDLPDPAAQVPMDAGAAIVVRDGMYGAPDMLRSLGTQFHRRVSERFLATANTWTRGQARAPLSVSAVLDEVVRNPRMASRASMAATVRVPEATLKEAILQMACSLLYASALLVGAFICSWMSLFRVRPQRFAPIAVISRFTYDETPLKLRLQEHRAAFQVEAGADTNFRGLVKTGEETYVHSKILNVDWRMGLLVRDCCKDSYCLISVDMPAPLSSLDANTGENEFKALSLIEERIPELRALKDACPLSIRMAVMDSFGANFRVERAHASLHPKQKNLILACSVHKTATCNKKSMEIAPGLVSGVVQVALALRDTGSVGRMQGLLQEIFWNDLEIVCEPEPAGEASQMREQLLDLYCPLRIGGQLSVQNARRQYILRSMANSDWSSDSIRHHCTFSCCSSPEDTRRVFMTLVTWALIPHNCPILQRKNWTGGERAYTWLGLLSNCWGLAARIFSKIRGGPTGEPSASTECDQEEQEPWADFFADMLRDRATAEAQALDKAMEEPAEPNQSAETFAEENQRNRQTACQFVAALSLEPEILTVARQAMNPGLRLLQGQLEMAGEEWEARQQTHAATQGHRLYRVLEAARGTLVNTALQEALQMLWNLPLGIPSKAYRRRLRTLLFSFLATFVAKVHFYLRRAHNGFPYQLFCVLLSSEECARVYRIPKCFRDDLAAAFFERYPEPADGMTDEAQALLEGVALMSCVDVSTLESSHSTIREWTQMRGRGHTPSFVDVSAQSFCRWVGTRYDGMTGQKFAEQRRAAKEADKAEKESKKSRRGSSSGGGYKAFVSSRCQGQKLSRELCARLSQEYRNLSEDEFQHFQEVGRAATLASRMGVTKPYKLQGTLQVADPASGTLQVADPASEMTLVAHTGMDWGQVERFVPGQSFQERERFFSRQVRSETAQARKQRVADAAVQERPQQDIQQMNPTVAAALRVHGGSGLLAKCTQVADVRSPRRSVKHVFWRPPATQMAAVTMSSSYAEGRQVRKHELVQEWQRLHATIRNKDQPRLQTSAEAYKGLKECGLLGVCVCSEEARPLRLFCKKLASHLRQVFKQGKNAPTNPLRTVLSEGRAVLRFRRAGALDAFFFLGHVNFRTWEFAGVRLHFDGMPQGQTLRLKLGIPGHAEEDDSSTWLSEIQTREEFVKSCLDLQQPCHVGVCGILRDSKELLMDDMPARIVEVEVLRADILQWRALDPYRRRQDLGVRREERPRRRPEPGAVLLDDEEAEATDHRSGSEDEVNADAGGVGSVDFGSGESDEEDEGEAAEQDRLDSLMDALMEAAASAEADQEIGDPAGPEDAVPHVAPDMAAEMALNEAAVEAAEADARFASPPQWLQQRQTLQGKRGGAASGKPIGHLLAWLAEAGDHANHISHVEALPASQADRQSQRDWFLALDGGRKFAEHELPPEDGAEINEVELYICFFRKDVFARADVVAFKSMVQDIVQKQAEHGPREIESLLLGENGADYKEELRKWNDGSSSRAQHTQEQGDKGASWMVQAAEKRGQLGLAAACKPWTPGMQGTGMPRTKRVDEILDVAAATHLAPSQWDLRFVEKQNLLRHVYCDVSQNPGQLKCTNRQGITSALTQSTIMYSFGRDGLVLPRELMMLQGHKRNFRVPPSVSSRQLRALAGEGICLPCLGTILWSVHLTKGF</sequence>
<feature type="region of interest" description="Disordered" evidence="1">
    <location>
        <begin position="465"/>
        <end position="484"/>
    </location>
</feature>
<dbReference type="GO" id="GO:0005737">
    <property type="term" value="C:cytoplasm"/>
    <property type="evidence" value="ECO:0007669"/>
    <property type="project" value="TreeGrafter"/>
</dbReference>
<feature type="compositionally biased region" description="Acidic residues" evidence="1">
    <location>
        <begin position="2030"/>
        <end position="2040"/>
    </location>
</feature>
<reference evidence="2 3" key="1">
    <citation type="submission" date="2016-02" db="EMBL/GenBank/DDBJ databases">
        <title>Genome analysis of coral dinoflagellate symbionts highlights evolutionary adaptations to a symbiotic lifestyle.</title>
        <authorList>
            <person name="Aranda M."/>
            <person name="Li Y."/>
            <person name="Liew Y.J."/>
            <person name="Baumgarten S."/>
            <person name="Simakov O."/>
            <person name="Wilson M."/>
            <person name="Piel J."/>
            <person name="Ashoor H."/>
            <person name="Bougouffa S."/>
            <person name="Bajic V.B."/>
            <person name="Ryu T."/>
            <person name="Ravasi T."/>
            <person name="Bayer T."/>
            <person name="Micklem G."/>
            <person name="Kim H."/>
            <person name="Bhak J."/>
            <person name="Lajeunesse T.C."/>
            <person name="Voolstra C.R."/>
        </authorList>
    </citation>
    <scope>NUCLEOTIDE SEQUENCE [LARGE SCALE GENOMIC DNA]</scope>
    <source>
        <strain evidence="2 3">CCMP2467</strain>
    </source>
</reference>
<comment type="caution">
    <text evidence="2">The sequence shown here is derived from an EMBL/GenBank/DDBJ whole genome shotgun (WGS) entry which is preliminary data.</text>
</comment>
<proteinExistence type="predicted"/>